<dbReference type="PIRSF" id="PIRSF000103">
    <property type="entry name" value="HIBADH"/>
    <property type="match status" value="1"/>
</dbReference>
<accession>A0A197K6X6</accession>
<evidence type="ECO:0000256" key="3">
    <source>
        <dbReference type="ARBA" id="ARBA00023027"/>
    </source>
</evidence>
<name>A0A197K6X6_9FUNG</name>
<dbReference type="InterPro" id="IPR006115">
    <property type="entry name" value="6PGDH_NADP-bd"/>
</dbReference>
<dbReference type="InterPro" id="IPR051265">
    <property type="entry name" value="HIBADH-related_NP60_sf"/>
</dbReference>
<reference evidence="7 8" key="1">
    <citation type="submission" date="2016-05" db="EMBL/GenBank/DDBJ databases">
        <title>Genome sequencing reveals origins of a unique bacterial endosymbiosis in the earliest lineages of terrestrial Fungi.</title>
        <authorList>
            <consortium name="DOE Joint Genome Institute"/>
            <person name="Uehling J."/>
            <person name="Gryganskyi A."/>
            <person name="Hameed K."/>
            <person name="Tschaplinski T."/>
            <person name="Misztal P."/>
            <person name="Wu S."/>
            <person name="Desiro A."/>
            <person name="Vande Pol N."/>
            <person name="Du Z.-Y."/>
            <person name="Zienkiewicz A."/>
            <person name="Zienkiewicz K."/>
            <person name="Morin E."/>
            <person name="Tisserant E."/>
            <person name="Splivallo R."/>
            <person name="Hainaut M."/>
            <person name="Henrissat B."/>
            <person name="Ohm R."/>
            <person name="Kuo A."/>
            <person name="Yan J."/>
            <person name="Lipzen A."/>
            <person name="Nolan M."/>
            <person name="Labutti K."/>
            <person name="Barry K."/>
            <person name="Goldstein A."/>
            <person name="Labbe J."/>
            <person name="Schadt C."/>
            <person name="Tuskan G."/>
            <person name="Grigoriev I."/>
            <person name="Martin F."/>
            <person name="Vilgalys R."/>
            <person name="Bonito G."/>
        </authorList>
    </citation>
    <scope>NUCLEOTIDE SEQUENCE [LARGE SCALE GENOMIC DNA]</scope>
    <source>
        <strain evidence="7 8">AG-77</strain>
    </source>
</reference>
<sequence length="323" mass="35310">MTTQQQQNDRIGWIGLGLLGFEIAQHIQKYLHTHNLPNLTVWNRTVSKAENFRTVAAPGVHVVHSLEEFFVSAADGSRTKANIIFTSLTNDAAVEQVYETLLRCAATAQEQIVFVETGTLYPELSLRLQKELADLPQHHIYLQCPVFGRPDAARAAQLVWVASGDTNAVDRLRPYFETMSSKILDLKTTDVAAASTLKLLGNFIIMSNTSILAESVNIARKSGLDPQQLISWVDAFLPAPVLMGYSRQLVGGAEDEAGVNMTVDIATKDLGCVRRWAKTKGAPTPVADAVYENLAIAKEKGHSGKWDFLVDSINSRGEGSSSS</sequence>
<evidence type="ECO:0000259" key="6">
    <source>
        <dbReference type="Pfam" id="PF14833"/>
    </source>
</evidence>
<dbReference type="PANTHER" id="PTHR43580">
    <property type="entry name" value="OXIDOREDUCTASE GLYR1-RELATED"/>
    <property type="match status" value="1"/>
</dbReference>
<dbReference type="GO" id="GO:0016491">
    <property type="term" value="F:oxidoreductase activity"/>
    <property type="evidence" value="ECO:0007669"/>
    <property type="project" value="UniProtKB-KW"/>
</dbReference>
<keyword evidence="3" id="KW-0520">NAD</keyword>
<dbReference type="Pfam" id="PF14833">
    <property type="entry name" value="NAD_binding_11"/>
    <property type="match status" value="1"/>
</dbReference>
<dbReference type="EMBL" id="KV442026">
    <property type="protein sequence ID" value="OAQ32189.1"/>
    <property type="molecule type" value="Genomic_DNA"/>
</dbReference>
<keyword evidence="8" id="KW-1185">Reference proteome</keyword>
<dbReference type="OrthoDB" id="435038at2759"/>
<dbReference type="STRING" id="1314771.A0A197K6X6"/>
<dbReference type="InterPro" id="IPR008927">
    <property type="entry name" value="6-PGluconate_DH-like_C_sf"/>
</dbReference>
<dbReference type="Gene3D" id="3.40.50.720">
    <property type="entry name" value="NAD(P)-binding Rossmann-like Domain"/>
    <property type="match status" value="1"/>
</dbReference>
<keyword evidence="2" id="KW-0560">Oxidoreductase</keyword>
<dbReference type="PANTHER" id="PTHR43580:SF8">
    <property type="entry name" value="6-PHOSPHOGLUCONATE DEHYDROGENASE NADP-BINDING DOMAIN-CONTAINING PROTEIN-RELATED"/>
    <property type="match status" value="1"/>
</dbReference>
<evidence type="ECO:0000256" key="4">
    <source>
        <dbReference type="PIRSR" id="PIRSR000103-1"/>
    </source>
</evidence>
<evidence type="ECO:0000256" key="1">
    <source>
        <dbReference type="ARBA" id="ARBA00007598"/>
    </source>
</evidence>
<feature type="domain" description="3-hydroxyisobutyrate dehydrogenase-like NAD-binding" evidence="6">
    <location>
        <begin position="193"/>
        <end position="303"/>
    </location>
</feature>
<dbReference type="InterPro" id="IPR015815">
    <property type="entry name" value="HIBADH-related"/>
</dbReference>
<evidence type="ECO:0000313" key="7">
    <source>
        <dbReference type="EMBL" id="OAQ32189.1"/>
    </source>
</evidence>
<dbReference type="Proteomes" id="UP000078512">
    <property type="component" value="Unassembled WGS sequence"/>
</dbReference>
<feature type="active site" evidence="4">
    <location>
        <position position="198"/>
    </location>
</feature>
<dbReference type="SUPFAM" id="SSF51735">
    <property type="entry name" value="NAD(P)-binding Rossmann-fold domains"/>
    <property type="match status" value="1"/>
</dbReference>
<evidence type="ECO:0000259" key="5">
    <source>
        <dbReference type="Pfam" id="PF03446"/>
    </source>
</evidence>
<dbReference type="Pfam" id="PF03446">
    <property type="entry name" value="NAD_binding_2"/>
    <property type="match status" value="1"/>
</dbReference>
<organism evidence="7 8">
    <name type="scientific">Linnemannia elongata AG-77</name>
    <dbReference type="NCBI Taxonomy" id="1314771"/>
    <lineage>
        <taxon>Eukaryota</taxon>
        <taxon>Fungi</taxon>
        <taxon>Fungi incertae sedis</taxon>
        <taxon>Mucoromycota</taxon>
        <taxon>Mortierellomycotina</taxon>
        <taxon>Mortierellomycetes</taxon>
        <taxon>Mortierellales</taxon>
        <taxon>Mortierellaceae</taxon>
        <taxon>Linnemannia</taxon>
    </lineage>
</organism>
<proteinExistence type="inferred from homology"/>
<dbReference type="Gene3D" id="1.10.1040.10">
    <property type="entry name" value="N-(1-d-carboxylethyl)-l-norvaline Dehydrogenase, domain 2"/>
    <property type="match status" value="1"/>
</dbReference>
<dbReference type="GO" id="GO:0050661">
    <property type="term" value="F:NADP binding"/>
    <property type="evidence" value="ECO:0007669"/>
    <property type="project" value="InterPro"/>
</dbReference>
<dbReference type="GO" id="GO:0051287">
    <property type="term" value="F:NAD binding"/>
    <property type="evidence" value="ECO:0007669"/>
    <property type="project" value="InterPro"/>
</dbReference>
<comment type="similarity">
    <text evidence="1">Belongs to the HIBADH-related family. NP60 subfamily.</text>
</comment>
<evidence type="ECO:0000313" key="8">
    <source>
        <dbReference type="Proteomes" id="UP000078512"/>
    </source>
</evidence>
<protein>
    <submittedName>
        <fullName evidence="7">NAD(P)-binding protein</fullName>
    </submittedName>
</protein>
<dbReference type="InterPro" id="IPR013328">
    <property type="entry name" value="6PGD_dom2"/>
</dbReference>
<dbReference type="AlphaFoldDB" id="A0A197K6X6"/>
<evidence type="ECO:0000256" key="2">
    <source>
        <dbReference type="ARBA" id="ARBA00023002"/>
    </source>
</evidence>
<feature type="domain" description="6-phosphogluconate dehydrogenase NADP-binding" evidence="5">
    <location>
        <begin position="10"/>
        <end position="183"/>
    </location>
</feature>
<gene>
    <name evidence="7" type="ORF">K457DRAFT_135519</name>
</gene>
<dbReference type="SUPFAM" id="SSF48179">
    <property type="entry name" value="6-phosphogluconate dehydrogenase C-terminal domain-like"/>
    <property type="match status" value="1"/>
</dbReference>
<dbReference type="InterPro" id="IPR036291">
    <property type="entry name" value="NAD(P)-bd_dom_sf"/>
</dbReference>
<dbReference type="InterPro" id="IPR029154">
    <property type="entry name" value="HIBADH-like_NADP-bd"/>
</dbReference>